<protein>
    <submittedName>
        <fullName evidence="3">Diguanylate cyclase (GGDEF) domain-containing protein</fullName>
    </submittedName>
</protein>
<dbReference type="InterPro" id="IPR000160">
    <property type="entry name" value="GGDEF_dom"/>
</dbReference>
<dbReference type="NCBIfam" id="TIGR00254">
    <property type="entry name" value="GGDEF"/>
    <property type="match status" value="1"/>
</dbReference>
<dbReference type="CDD" id="cd01949">
    <property type="entry name" value="GGDEF"/>
    <property type="match status" value="1"/>
</dbReference>
<feature type="transmembrane region" description="Helical" evidence="1">
    <location>
        <begin position="278"/>
        <end position="297"/>
    </location>
</feature>
<dbReference type="GO" id="GO:0005886">
    <property type="term" value="C:plasma membrane"/>
    <property type="evidence" value="ECO:0007669"/>
    <property type="project" value="TreeGrafter"/>
</dbReference>
<keyword evidence="1" id="KW-0812">Transmembrane</keyword>
<dbReference type="AlphaFoldDB" id="A0A011AE40"/>
<dbReference type="Proteomes" id="UP000021053">
    <property type="component" value="Unassembled WGS sequence"/>
</dbReference>
<evidence type="ECO:0000256" key="1">
    <source>
        <dbReference type="SAM" id="Phobius"/>
    </source>
</evidence>
<feature type="domain" description="GGDEF" evidence="2">
    <location>
        <begin position="338"/>
        <end position="472"/>
    </location>
</feature>
<evidence type="ECO:0000259" key="2">
    <source>
        <dbReference type="PROSITE" id="PS50887"/>
    </source>
</evidence>
<dbReference type="PANTHER" id="PTHR45138:SF9">
    <property type="entry name" value="DIGUANYLATE CYCLASE DGCM-RELATED"/>
    <property type="match status" value="1"/>
</dbReference>
<evidence type="ECO:0000313" key="3">
    <source>
        <dbReference type="EMBL" id="EXG80291.1"/>
    </source>
</evidence>
<dbReference type="Gene3D" id="3.30.70.270">
    <property type="match status" value="1"/>
</dbReference>
<proteinExistence type="predicted"/>
<evidence type="ECO:0000313" key="4">
    <source>
        <dbReference type="Proteomes" id="UP000021053"/>
    </source>
</evidence>
<dbReference type="GO" id="GO:0052621">
    <property type="term" value="F:diguanylate cyclase activity"/>
    <property type="evidence" value="ECO:0007669"/>
    <property type="project" value="TreeGrafter"/>
</dbReference>
<feature type="transmembrane region" description="Helical" evidence="1">
    <location>
        <begin position="148"/>
        <end position="173"/>
    </location>
</feature>
<dbReference type="SMART" id="SM00267">
    <property type="entry name" value="GGDEF"/>
    <property type="match status" value="1"/>
</dbReference>
<feature type="transmembrane region" description="Helical" evidence="1">
    <location>
        <begin position="90"/>
        <end position="107"/>
    </location>
</feature>
<dbReference type="GO" id="GO:1902201">
    <property type="term" value="P:negative regulation of bacterial-type flagellum-dependent cell motility"/>
    <property type="evidence" value="ECO:0007669"/>
    <property type="project" value="TreeGrafter"/>
</dbReference>
<feature type="transmembrane region" description="Helical" evidence="1">
    <location>
        <begin position="119"/>
        <end position="142"/>
    </location>
</feature>
<dbReference type="PROSITE" id="PS50887">
    <property type="entry name" value="GGDEF"/>
    <property type="match status" value="1"/>
</dbReference>
<name>A0A011AE40_9ACTN</name>
<gene>
    <name evidence="3" type="ORF">CryarDRAFT_1360</name>
</gene>
<dbReference type="HOGENOM" id="CLU_000445_11_30_11"/>
<reference evidence="3 4" key="1">
    <citation type="submission" date="2013-07" db="EMBL/GenBank/DDBJ databases">
        <authorList>
            <consortium name="DOE Joint Genome Institute"/>
            <person name="Eisen J."/>
            <person name="Huntemann M."/>
            <person name="Han J."/>
            <person name="Chen A."/>
            <person name="Kyrpides N."/>
            <person name="Mavromatis K."/>
            <person name="Markowitz V."/>
            <person name="Palaniappan K."/>
            <person name="Ivanova N."/>
            <person name="Schaumberg A."/>
            <person name="Pati A."/>
            <person name="Liolios K."/>
            <person name="Nordberg H.P."/>
            <person name="Cantor M.N."/>
            <person name="Hua S.X."/>
            <person name="Woyke T."/>
        </authorList>
    </citation>
    <scope>NUCLEOTIDE SEQUENCE [LARGE SCALE GENOMIC DNA]</scope>
    <source>
        <strain evidence="3 4">DSM 44712</strain>
    </source>
</reference>
<keyword evidence="1" id="KW-1133">Transmembrane helix</keyword>
<sequence length="476" mass="50011">MWVTALLVGAAIIGVYAFDLPDLVHAALYTAVSAAAAVTVFVAVRLHRPRVRLGWWLLGAGQAAATCADGIFFGWPALVAPLPFPSVADAFYLAQYPLSAAGLLLLVRSRTPGWDIPSIVDAAIVTASAALLSWVFLITPAAASGTTLAGSVVAASYPASDLLMLVVAARLLLGAGDRPVALRLLAGYLAALFTADALYALQVNAGTYQAGGRLDLIWMASSTLLAASALHPSMRTVDVQAPAAPPLVSSPRLALLAGASVLAPATLVVQHVREAPLHVYLVASTCAVLFLLVVARLGHQVDVQRQLAITDGLTRLRTRRFFDETLDIEVGRAERDARPVALLLLDVDHFKRINDRYGHGVGDLVLVEIAERLRKCVRTGDVVARYGGEEFAVLLPGASPVDASMIAERIRAAVEATPIAVPGDTSITTTVSVGVATLPANVSTSSDLVLLADKLLYTCKEAGRNRVATPSGLFTR</sequence>
<keyword evidence="4" id="KW-1185">Reference proteome</keyword>
<dbReference type="GO" id="GO:0043709">
    <property type="term" value="P:cell adhesion involved in single-species biofilm formation"/>
    <property type="evidence" value="ECO:0007669"/>
    <property type="project" value="TreeGrafter"/>
</dbReference>
<comment type="caution">
    <text evidence="3">The sequence shown here is derived from an EMBL/GenBank/DDBJ whole genome shotgun (WGS) entry which is preliminary data.</text>
</comment>
<dbReference type="PANTHER" id="PTHR45138">
    <property type="entry name" value="REGULATORY COMPONENTS OF SENSORY TRANSDUCTION SYSTEM"/>
    <property type="match status" value="1"/>
</dbReference>
<dbReference type="InterPro" id="IPR029787">
    <property type="entry name" value="Nucleotide_cyclase"/>
</dbReference>
<dbReference type="SUPFAM" id="SSF55073">
    <property type="entry name" value="Nucleotide cyclase"/>
    <property type="match status" value="1"/>
</dbReference>
<dbReference type="Pfam" id="PF00990">
    <property type="entry name" value="GGDEF"/>
    <property type="match status" value="1"/>
</dbReference>
<keyword evidence="1" id="KW-0472">Membrane</keyword>
<dbReference type="InterPro" id="IPR043128">
    <property type="entry name" value="Rev_trsase/Diguanyl_cyclase"/>
</dbReference>
<dbReference type="FunFam" id="3.30.70.270:FF:000001">
    <property type="entry name" value="Diguanylate cyclase domain protein"/>
    <property type="match status" value="1"/>
</dbReference>
<feature type="transmembrane region" description="Helical" evidence="1">
    <location>
        <begin position="180"/>
        <end position="201"/>
    </location>
</feature>
<dbReference type="EMBL" id="JFBT01000001">
    <property type="protein sequence ID" value="EXG80291.1"/>
    <property type="molecule type" value="Genomic_DNA"/>
</dbReference>
<accession>A0A011AE40</accession>
<organism evidence="3 4">
    <name type="scientific">Cryptosporangium arvum DSM 44712</name>
    <dbReference type="NCBI Taxonomy" id="927661"/>
    <lineage>
        <taxon>Bacteria</taxon>
        <taxon>Bacillati</taxon>
        <taxon>Actinomycetota</taxon>
        <taxon>Actinomycetes</taxon>
        <taxon>Cryptosporangiales</taxon>
        <taxon>Cryptosporangiaceae</taxon>
        <taxon>Cryptosporangium</taxon>
    </lineage>
</organism>
<dbReference type="InterPro" id="IPR050469">
    <property type="entry name" value="Diguanylate_Cyclase"/>
</dbReference>
<feature type="transmembrane region" description="Helical" evidence="1">
    <location>
        <begin position="27"/>
        <end position="46"/>
    </location>
</feature>
<feature type="transmembrane region" description="Helical" evidence="1">
    <location>
        <begin position="53"/>
        <end position="78"/>
    </location>
</feature>